<dbReference type="InterPro" id="IPR046450">
    <property type="entry name" value="PA_dom_sf"/>
</dbReference>
<dbReference type="Pfam" id="PF04389">
    <property type="entry name" value="Peptidase_M28"/>
    <property type="match status" value="1"/>
</dbReference>
<sequence>VKTKFLTMILAVLFCACSSEETDIYIDQQAKNSALNTILGGDIRAHIEILADDDMQGREAGTEGYQRAVNYVIDQYKAIGLKPISDSNTYLQPINFFETRLIPESAEMSLEKNDQSLKLIFRDDFIQSGSFGDIEERINAPLIFVGYGIVAPEYGHDDYENLDVKGKILVMLSGAPPSFGTDQRAFYSSRGGKAAVAASRGATGIIRVRTPIDQKRFNWERYLPGIGSPGMRWIQQDGQPFEGHPELIGSALLSESGAKKLFDFSNINLEEIFLTREQGITGSFDMNINAKLARRSLQREISSSNVIGLFTGSDPDLRDEYVIYTAHLDHIGVRPTGSGDDIHNGAYDNAAGIGIILDIAQAVGSMPIKPRRSIIFAAVTAEEKGLQGSSYFAKNPPVAVNNILANVNIDMPYLGFPVNDVVAFGAEHSSLYDAVLAATAELGMELTPDPLPHEVRFVRSDQFSFVKAGIPAIGFKAGSQSLDDNYDGDHMLDDFLKNHYHKASDDLSLSFSHEGAERFARAGFLTGLYIANDEQRPQWNENDFFGEKFAP</sequence>
<dbReference type="AlphaFoldDB" id="A0A381VWW9"/>
<dbReference type="InterPro" id="IPR007484">
    <property type="entry name" value="Peptidase_M28"/>
</dbReference>
<reference evidence="2" key="1">
    <citation type="submission" date="2018-05" db="EMBL/GenBank/DDBJ databases">
        <authorList>
            <person name="Lanie J.A."/>
            <person name="Ng W.-L."/>
            <person name="Kazmierczak K.M."/>
            <person name="Andrzejewski T.M."/>
            <person name="Davidsen T.M."/>
            <person name="Wayne K.J."/>
            <person name="Tettelin H."/>
            <person name="Glass J.I."/>
            <person name="Rusch D."/>
            <person name="Podicherti R."/>
            <person name="Tsui H.-C.T."/>
            <person name="Winkler M.E."/>
        </authorList>
    </citation>
    <scope>NUCLEOTIDE SEQUENCE</scope>
</reference>
<dbReference type="PANTHER" id="PTHR12147:SF26">
    <property type="entry name" value="PEPTIDASE M28 DOMAIN-CONTAINING PROTEIN"/>
    <property type="match status" value="1"/>
</dbReference>
<proteinExistence type="predicted"/>
<dbReference type="CDD" id="cd04820">
    <property type="entry name" value="PA_M28_1_1"/>
    <property type="match status" value="1"/>
</dbReference>
<name>A0A381VWW9_9ZZZZ</name>
<feature type="domain" description="Peptidase M28" evidence="1">
    <location>
        <begin position="305"/>
        <end position="512"/>
    </location>
</feature>
<dbReference type="GO" id="GO:0006508">
    <property type="term" value="P:proteolysis"/>
    <property type="evidence" value="ECO:0007669"/>
    <property type="project" value="InterPro"/>
</dbReference>
<dbReference type="PANTHER" id="PTHR12147">
    <property type="entry name" value="METALLOPEPTIDASE M28 FAMILY MEMBER"/>
    <property type="match status" value="1"/>
</dbReference>
<dbReference type="EMBL" id="UINC01010038">
    <property type="protein sequence ID" value="SVA44809.1"/>
    <property type="molecule type" value="Genomic_DNA"/>
</dbReference>
<gene>
    <name evidence="2" type="ORF">METZ01_LOCUS97663</name>
</gene>
<feature type="non-terminal residue" evidence="2">
    <location>
        <position position="1"/>
    </location>
</feature>
<organism evidence="2">
    <name type="scientific">marine metagenome</name>
    <dbReference type="NCBI Taxonomy" id="408172"/>
    <lineage>
        <taxon>unclassified sequences</taxon>
        <taxon>metagenomes</taxon>
        <taxon>ecological metagenomes</taxon>
    </lineage>
</organism>
<dbReference type="GO" id="GO:0008235">
    <property type="term" value="F:metalloexopeptidase activity"/>
    <property type="evidence" value="ECO:0007669"/>
    <property type="project" value="InterPro"/>
</dbReference>
<dbReference type="Gene3D" id="3.50.30.30">
    <property type="match status" value="1"/>
</dbReference>
<dbReference type="SUPFAM" id="SSF53187">
    <property type="entry name" value="Zn-dependent exopeptidases"/>
    <property type="match status" value="1"/>
</dbReference>
<protein>
    <recommendedName>
        <fullName evidence="1">Peptidase M28 domain-containing protein</fullName>
    </recommendedName>
</protein>
<dbReference type="SUPFAM" id="SSF52025">
    <property type="entry name" value="PA domain"/>
    <property type="match status" value="1"/>
</dbReference>
<evidence type="ECO:0000259" key="1">
    <source>
        <dbReference type="Pfam" id="PF04389"/>
    </source>
</evidence>
<evidence type="ECO:0000313" key="2">
    <source>
        <dbReference type="EMBL" id="SVA44809.1"/>
    </source>
</evidence>
<dbReference type="InterPro" id="IPR045175">
    <property type="entry name" value="M28_fam"/>
</dbReference>
<accession>A0A381VWW9</accession>
<dbReference type="Gene3D" id="3.40.630.10">
    <property type="entry name" value="Zn peptidases"/>
    <property type="match status" value="2"/>
</dbReference>